<proteinExistence type="predicted"/>
<dbReference type="AlphaFoldDB" id="A0A2P2JKE2"/>
<evidence type="ECO:0000313" key="1">
    <source>
        <dbReference type="EMBL" id="MBW93915.1"/>
    </source>
</evidence>
<reference evidence="1" key="1">
    <citation type="submission" date="2018-02" db="EMBL/GenBank/DDBJ databases">
        <title>Rhizophora mucronata_Transcriptome.</title>
        <authorList>
            <person name="Meera S.P."/>
            <person name="Sreeshan A."/>
            <person name="Augustine A."/>
        </authorList>
    </citation>
    <scope>NUCLEOTIDE SEQUENCE</scope>
    <source>
        <tissue evidence="1">Leaf</tissue>
    </source>
</reference>
<sequence length="52" mass="6244">MEKGCTSRTVPIVTNTKWNDLHKVRDNRLPRQATKVNWLKQQTPMRLKQRKL</sequence>
<dbReference type="EMBL" id="GGEC01013432">
    <property type="protein sequence ID" value="MBW93915.1"/>
    <property type="molecule type" value="Transcribed_RNA"/>
</dbReference>
<accession>A0A2P2JKE2</accession>
<organism evidence="1">
    <name type="scientific">Rhizophora mucronata</name>
    <name type="common">Asiatic mangrove</name>
    <dbReference type="NCBI Taxonomy" id="61149"/>
    <lineage>
        <taxon>Eukaryota</taxon>
        <taxon>Viridiplantae</taxon>
        <taxon>Streptophyta</taxon>
        <taxon>Embryophyta</taxon>
        <taxon>Tracheophyta</taxon>
        <taxon>Spermatophyta</taxon>
        <taxon>Magnoliopsida</taxon>
        <taxon>eudicotyledons</taxon>
        <taxon>Gunneridae</taxon>
        <taxon>Pentapetalae</taxon>
        <taxon>rosids</taxon>
        <taxon>fabids</taxon>
        <taxon>Malpighiales</taxon>
        <taxon>Rhizophoraceae</taxon>
        <taxon>Rhizophora</taxon>
    </lineage>
</organism>
<name>A0A2P2JKE2_RHIMU</name>
<protein>
    <submittedName>
        <fullName evidence="1">Uncharacterized protein</fullName>
    </submittedName>
</protein>